<comment type="similarity">
    <text evidence="2">Belongs to the fimbrial protein family.</text>
</comment>
<protein>
    <submittedName>
        <fullName evidence="6">Type 1 fimbrial protein</fullName>
    </submittedName>
</protein>
<dbReference type="InterPro" id="IPR050263">
    <property type="entry name" value="Bact_Fimbrial_Adh_Pro"/>
</dbReference>
<reference evidence="6 7" key="1">
    <citation type="submission" date="2019-11" db="EMBL/GenBank/DDBJ databases">
        <title>Pseudmonas karstica sp. nov. and Pseudomonas spelaei sp. nov. from caves.</title>
        <authorList>
            <person name="Zeman M."/>
        </authorList>
    </citation>
    <scope>NUCLEOTIDE SEQUENCE [LARGE SCALE GENOMIC DNA]</scope>
    <source>
        <strain evidence="6 7">CCM 7891</strain>
    </source>
</reference>
<evidence type="ECO:0000313" key="7">
    <source>
        <dbReference type="Proteomes" id="UP000431485"/>
    </source>
</evidence>
<comment type="subcellular location">
    <subcellularLocation>
        <location evidence="1">Fimbrium</location>
    </subcellularLocation>
</comment>
<dbReference type="PANTHER" id="PTHR33420:SF3">
    <property type="entry name" value="FIMBRIAL SUBUNIT ELFA"/>
    <property type="match status" value="1"/>
</dbReference>
<keyword evidence="7" id="KW-1185">Reference proteome</keyword>
<dbReference type="OrthoDB" id="6903508at2"/>
<feature type="chain" id="PRO_5031263684" evidence="5">
    <location>
        <begin position="24"/>
        <end position="188"/>
    </location>
</feature>
<dbReference type="GO" id="GO:0009289">
    <property type="term" value="C:pilus"/>
    <property type="evidence" value="ECO:0007669"/>
    <property type="project" value="UniProtKB-SubCell"/>
</dbReference>
<dbReference type="Gene3D" id="2.60.40.1090">
    <property type="entry name" value="Fimbrial-type adhesion domain"/>
    <property type="match status" value="1"/>
</dbReference>
<organism evidence="6 7">
    <name type="scientific">Pseudomonas karstica</name>
    <dbReference type="NCBI Taxonomy" id="1055468"/>
    <lineage>
        <taxon>Bacteria</taxon>
        <taxon>Pseudomonadati</taxon>
        <taxon>Pseudomonadota</taxon>
        <taxon>Gammaproteobacteria</taxon>
        <taxon>Pseudomonadales</taxon>
        <taxon>Pseudomonadaceae</taxon>
        <taxon>Pseudomonas</taxon>
    </lineage>
</organism>
<evidence type="ECO:0000313" key="6">
    <source>
        <dbReference type="EMBL" id="MTD18252.1"/>
    </source>
</evidence>
<sequence>MKKQILAMALLATYSLVTSSAIAANGTINISGLISGTTCTISGGTGGNPGSGANFPVVLDRVQTSALGENGATAASKPFFIYVGGTGTTCPNGTKVAVLYEASSPAINPATGNLRNTATATPADKVEVQIVDAAANTPMDLRSGQNSTIATVTGGLATLPFAARYIATGGAATAGIVSTSVQYSVTFP</sequence>
<dbReference type="AlphaFoldDB" id="A0A7X2UXP5"/>
<evidence type="ECO:0000256" key="5">
    <source>
        <dbReference type="SAM" id="SignalP"/>
    </source>
</evidence>
<dbReference type="InterPro" id="IPR008966">
    <property type="entry name" value="Adhesion_dom_sf"/>
</dbReference>
<dbReference type="GO" id="GO:0043709">
    <property type="term" value="P:cell adhesion involved in single-species biofilm formation"/>
    <property type="evidence" value="ECO:0007669"/>
    <property type="project" value="TreeGrafter"/>
</dbReference>
<dbReference type="EMBL" id="WLYI01000003">
    <property type="protein sequence ID" value="MTD18252.1"/>
    <property type="molecule type" value="Genomic_DNA"/>
</dbReference>
<keyword evidence="3 5" id="KW-0732">Signal</keyword>
<proteinExistence type="inferred from homology"/>
<accession>A0A7X2UXP5</accession>
<dbReference type="SUPFAM" id="SSF49401">
    <property type="entry name" value="Bacterial adhesins"/>
    <property type="match status" value="1"/>
</dbReference>
<dbReference type="RefSeq" id="WP_154742000.1">
    <property type="nucleotide sequence ID" value="NZ_JBHSTG010000046.1"/>
</dbReference>
<name>A0A7X2UXP5_9PSED</name>
<keyword evidence="4" id="KW-0281">Fimbrium</keyword>
<evidence type="ECO:0000256" key="1">
    <source>
        <dbReference type="ARBA" id="ARBA00004561"/>
    </source>
</evidence>
<evidence type="ECO:0000256" key="4">
    <source>
        <dbReference type="ARBA" id="ARBA00023263"/>
    </source>
</evidence>
<feature type="signal peptide" evidence="5">
    <location>
        <begin position="1"/>
        <end position="23"/>
    </location>
</feature>
<comment type="caution">
    <text evidence="6">The sequence shown here is derived from an EMBL/GenBank/DDBJ whole genome shotgun (WGS) entry which is preliminary data.</text>
</comment>
<dbReference type="PANTHER" id="PTHR33420">
    <property type="entry name" value="FIMBRIAL SUBUNIT ELFA-RELATED"/>
    <property type="match status" value="1"/>
</dbReference>
<dbReference type="Proteomes" id="UP000431485">
    <property type="component" value="Unassembled WGS sequence"/>
</dbReference>
<evidence type="ECO:0000256" key="3">
    <source>
        <dbReference type="ARBA" id="ARBA00022729"/>
    </source>
</evidence>
<evidence type="ECO:0000256" key="2">
    <source>
        <dbReference type="ARBA" id="ARBA00006671"/>
    </source>
</evidence>
<gene>
    <name evidence="6" type="ORF">GIR22_03725</name>
</gene>
<dbReference type="InterPro" id="IPR036937">
    <property type="entry name" value="Adhesion_dom_fimbrial_sf"/>
</dbReference>